<dbReference type="AlphaFoldDB" id="A0A2N0VKY6"/>
<evidence type="ECO:0000313" key="2">
    <source>
        <dbReference type="Proteomes" id="UP000233398"/>
    </source>
</evidence>
<keyword evidence="2" id="KW-1185">Reference proteome</keyword>
<comment type="caution">
    <text evidence="1">The sequence shown here is derived from an EMBL/GenBank/DDBJ whole genome shotgun (WGS) entry which is preliminary data.</text>
</comment>
<organism evidence="1 2">
    <name type="scientific">Rhodohalobacter barkolensis</name>
    <dbReference type="NCBI Taxonomy" id="2053187"/>
    <lineage>
        <taxon>Bacteria</taxon>
        <taxon>Pseudomonadati</taxon>
        <taxon>Balneolota</taxon>
        <taxon>Balneolia</taxon>
        <taxon>Balneolales</taxon>
        <taxon>Balneolaceae</taxon>
        <taxon>Rhodohalobacter</taxon>
    </lineage>
</organism>
<dbReference type="OrthoDB" id="9810976at2"/>
<dbReference type="EMBL" id="PISP01000001">
    <property type="protein sequence ID" value="PKD44858.1"/>
    <property type="molecule type" value="Genomic_DNA"/>
</dbReference>
<dbReference type="Pfam" id="PF05359">
    <property type="entry name" value="DUF748"/>
    <property type="match status" value="1"/>
</dbReference>
<dbReference type="InterPro" id="IPR008023">
    <property type="entry name" value="DUF748"/>
</dbReference>
<dbReference type="RefSeq" id="WP_101072146.1">
    <property type="nucleotide sequence ID" value="NZ_PISP01000001.1"/>
</dbReference>
<reference evidence="1 2" key="1">
    <citation type="submission" date="2017-11" db="EMBL/GenBank/DDBJ databases">
        <title>Rhodohalobacter 15182 sp. nov., isolated from a salt lake.</title>
        <authorList>
            <person name="Han S."/>
        </authorList>
    </citation>
    <scope>NUCLEOTIDE SEQUENCE [LARGE SCALE GENOMIC DNA]</scope>
    <source>
        <strain evidence="1 2">15182</strain>
    </source>
</reference>
<evidence type="ECO:0008006" key="3">
    <source>
        <dbReference type="Google" id="ProtNLM"/>
    </source>
</evidence>
<dbReference type="Proteomes" id="UP000233398">
    <property type="component" value="Unassembled WGS sequence"/>
</dbReference>
<proteinExistence type="predicted"/>
<gene>
    <name evidence="1" type="ORF">CWD77_05205</name>
</gene>
<accession>A0A2N0VKY6</accession>
<name>A0A2N0VKY6_9BACT</name>
<evidence type="ECO:0000313" key="1">
    <source>
        <dbReference type="EMBL" id="PKD44858.1"/>
    </source>
</evidence>
<sequence length="223" mass="24140">MSKAIKFGLGGILAILLIGFLVLTLSVDSIVKSGIESVGSEMTGTAVTVERVSISPFSGSGTISGFRVENPEDFGEEYALEIDDFSIELNIRSLFSDEIVVHDIEVTSPSVYVEQKMPENNLRIIMDHIESTSSDEASEKALVIEHFIMTNGSADLYTEVGGERSARVEIAEIELNDIGRGGERQAVENVIREIADAIVDQSLRAAAQSGAEQIQDAIQDFLN</sequence>
<protein>
    <recommendedName>
        <fullName evidence="3">AsmA domain-containing protein</fullName>
    </recommendedName>
</protein>